<evidence type="ECO:0000256" key="1">
    <source>
        <dbReference type="ARBA" id="ARBA00022741"/>
    </source>
</evidence>
<dbReference type="InterPro" id="IPR050206">
    <property type="entry name" value="FtsK/SpoIIIE/SftA"/>
</dbReference>
<dbReference type="Proteomes" id="UP000612282">
    <property type="component" value="Unassembled WGS sequence"/>
</dbReference>
<feature type="binding site" evidence="3">
    <location>
        <begin position="47"/>
        <end position="54"/>
    </location>
    <ligand>
        <name>ATP</name>
        <dbReference type="ChEBI" id="CHEBI:30616"/>
    </ligand>
</feature>
<dbReference type="EMBL" id="BOMG01000026">
    <property type="protein sequence ID" value="GID53029.1"/>
    <property type="molecule type" value="Genomic_DNA"/>
</dbReference>
<evidence type="ECO:0000313" key="6">
    <source>
        <dbReference type="Proteomes" id="UP000612282"/>
    </source>
</evidence>
<evidence type="ECO:0000256" key="3">
    <source>
        <dbReference type="PROSITE-ProRule" id="PRU00289"/>
    </source>
</evidence>
<evidence type="ECO:0000313" key="5">
    <source>
        <dbReference type="EMBL" id="GID53029.1"/>
    </source>
</evidence>
<gene>
    <name evidence="5" type="ORF">Aco03nite_014330</name>
</gene>
<feature type="domain" description="FtsK" evidence="4">
    <location>
        <begin position="31"/>
        <end position="211"/>
    </location>
</feature>
<sequence length="284" mass="31262">MSSTVPRPADLRPGKALSIFDPVFIGIDEFGQPVYLPLIYRNLLIGGEPGAGKSGLLNGVVAHAACSLDCKLVLFDGKQVELGQWRRCAEVFVGPKLDQALSVLRRLQIMMDRRYAYLLAWDRRKVGRKDAFDPYVVAIDEIAYFSATVGRKQDREEFASLLRDLVARGRAVGIIVVAATQRPSSDIIPTSLRDLFAWRYAGRCTNDSSSDIVLGHGWAQKGWTANTISPTNPGAGLLIAENGSPRLVKVAFLDDKTCARIARYAVDLRADDWNVPVERPVFAS</sequence>
<keyword evidence="2 3" id="KW-0067">ATP-binding</keyword>
<dbReference type="InterPro" id="IPR002543">
    <property type="entry name" value="FtsK_dom"/>
</dbReference>
<organism evidence="5 6">
    <name type="scientific">Actinoplanes couchii</name>
    <dbReference type="NCBI Taxonomy" id="403638"/>
    <lineage>
        <taxon>Bacteria</taxon>
        <taxon>Bacillati</taxon>
        <taxon>Actinomycetota</taxon>
        <taxon>Actinomycetes</taxon>
        <taxon>Micromonosporales</taxon>
        <taxon>Micromonosporaceae</taxon>
        <taxon>Actinoplanes</taxon>
    </lineage>
</organism>
<dbReference type="SUPFAM" id="SSF52540">
    <property type="entry name" value="P-loop containing nucleoside triphosphate hydrolases"/>
    <property type="match status" value="1"/>
</dbReference>
<dbReference type="PANTHER" id="PTHR22683:SF41">
    <property type="entry name" value="DNA TRANSLOCASE FTSK"/>
    <property type="match status" value="1"/>
</dbReference>
<keyword evidence="6" id="KW-1185">Reference proteome</keyword>
<dbReference type="PANTHER" id="PTHR22683">
    <property type="entry name" value="SPORULATION PROTEIN RELATED"/>
    <property type="match status" value="1"/>
</dbReference>
<dbReference type="RefSeq" id="WP_203793959.1">
    <property type="nucleotide sequence ID" value="NZ_BAAAQE010000076.1"/>
</dbReference>
<name>A0ABQ3X3F4_9ACTN</name>
<evidence type="ECO:0000259" key="4">
    <source>
        <dbReference type="PROSITE" id="PS50901"/>
    </source>
</evidence>
<accession>A0ABQ3X3F4</accession>
<protein>
    <recommendedName>
        <fullName evidence="4">FtsK domain-containing protein</fullName>
    </recommendedName>
</protein>
<dbReference type="InterPro" id="IPR027417">
    <property type="entry name" value="P-loop_NTPase"/>
</dbReference>
<proteinExistence type="predicted"/>
<dbReference type="Gene3D" id="3.40.50.300">
    <property type="entry name" value="P-loop containing nucleotide triphosphate hydrolases"/>
    <property type="match status" value="1"/>
</dbReference>
<keyword evidence="1 3" id="KW-0547">Nucleotide-binding</keyword>
<comment type="caution">
    <text evidence="5">The sequence shown here is derived from an EMBL/GenBank/DDBJ whole genome shotgun (WGS) entry which is preliminary data.</text>
</comment>
<dbReference type="Pfam" id="PF01580">
    <property type="entry name" value="FtsK_SpoIIIE"/>
    <property type="match status" value="1"/>
</dbReference>
<dbReference type="PROSITE" id="PS50901">
    <property type="entry name" value="FTSK"/>
    <property type="match status" value="1"/>
</dbReference>
<reference evidence="5 6" key="1">
    <citation type="submission" date="2021-01" db="EMBL/GenBank/DDBJ databases">
        <title>Whole genome shotgun sequence of Actinoplanes couchii NBRC 106145.</title>
        <authorList>
            <person name="Komaki H."/>
            <person name="Tamura T."/>
        </authorList>
    </citation>
    <scope>NUCLEOTIDE SEQUENCE [LARGE SCALE GENOMIC DNA]</scope>
    <source>
        <strain evidence="5 6">NBRC 106145</strain>
    </source>
</reference>
<evidence type="ECO:0000256" key="2">
    <source>
        <dbReference type="ARBA" id="ARBA00022840"/>
    </source>
</evidence>